<keyword evidence="4" id="KW-1005">Bacterial flagellum biogenesis</keyword>
<evidence type="ECO:0000313" key="10">
    <source>
        <dbReference type="EMBL" id="NLW35653.1"/>
    </source>
</evidence>
<dbReference type="NCBIfam" id="TIGR03824">
    <property type="entry name" value="FlgM_jcvi"/>
    <property type="match status" value="1"/>
</dbReference>
<evidence type="ECO:0000256" key="4">
    <source>
        <dbReference type="ARBA" id="ARBA00022795"/>
    </source>
</evidence>
<dbReference type="Pfam" id="PF04316">
    <property type="entry name" value="FlgM"/>
    <property type="match status" value="1"/>
</dbReference>
<comment type="caution">
    <text evidence="10">The sequence shown here is derived from an EMBL/GenBank/DDBJ whole genome shotgun (WGS) entry which is preliminary data.</text>
</comment>
<evidence type="ECO:0000313" key="11">
    <source>
        <dbReference type="Proteomes" id="UP000777265"/>
    </source>
</evidence>
<gene>
    <name evidence="10" type="primary">flgM</name>
    <name evidence="10" type="ORF">GXY80_09270</name>
</gene>
<evidence type="ECO:0000256" key="6">
    <source>
        <dbReference type="ARBA" id="ARBA00023163"/>
    </source>
</evidence>
<organism evidence="10 11">
    <name type="scientific">Syntrophorhabdus aromaticivorans</name>
    <dbReference type="NCBI Taxonomy" id="328301"/>
    <lineage>
        <taxon>Bacteria</taxon>
        <taxon>Pseudomonadati</taxon>
        <taxon>Thermodesulfobacteriota</taxon>
        <taxon>Syntrophorhabdia</taxon>
        <taxon>Syntrophorhabdales</taxon>
        <taxon>Syntrophorhabdaceae</taxon>
        <taxon>Syntrophorhabdus</taxon>
    </lineage>
</organism>
<dbReference type="InterPro" id="IPR031316">
    <property type="entry name" value="FlgM_C"/>
</dbReference>
<keyword evidence="10" id="KW-0282">Flagellum</keyword>
<evidence type="ECO:0000256" key="2">
    <source>
        <dbReference type="ARBA" id="ARBA00017823"/>
    </source>
</evidence>
<proteinExistence type="inferred from homology"/>
<dbReference type="InterPro" id="IPR007412">
    <property type="entry name" value="FlgM"/>
</dbReference>
<evidence type="ECO:0000256" key="8">
    <source>
        <dbReference type="ARBA" id="ARBA00030117"/>
    </source>
</evidence>
<sequence length="101" mass="11218">MKVMNDSKPTLIENLVKSNNVKASQGADVQGKKSGDMADKVELTGRKDEIDRVREKVNATPVVREEKVASLRQAVQTETYNIRGELVAKSLLKSHLLDEIL</sequence>
<evidence type="ECO:0000256" key="1">
    <source>
        <dbReference type="ARBA" id="ARBA00005322"/>
    </source>
</evidence>
<comment type="function">
    <text evidence="7">Responsible for the coupling of flagellin expression to flagellar assembly by preventing expression of the flagellin genes when a component of the middle class of proteins is defective. It negatively regulates flagellar genes by inhibiting the activity of FliA by directly binding to FliA.</text>
</comment>
<feature type="domain" description="Anti-sigma-28 factor FlgM C-terminal" evidence="9">
    <location>
        <begin position="39"/>
        <end position="93"/>
    </location>
</feature>
<dbReference type="EMBL" id="JAAYEE010000156">
    <property type="protein sequence ID" value="NLW35653.1"/>
    <property type="molecule type" value="Genomic_DNA"/>
</dbReference>
<dbReference type="SUPFAM" id="SSF101498">
    <property type="entry name" value="Anti-sigma factor FlgM"/>
    <property type="match status" value="1"/>
</dbReference>
<evidence type="ECO:0000259" key="9">
    <source>
        <dbReference type="Pfam" id="PF04316"/>
    </source>
</evidence>
<keyword evidence="10" id="KW-0969">Cilium</keyword>
<keyword evidence="6" id="KW-0804">Transcription</keyword>
<reference evidence="10" key="1">
    <citation type="journal article" date="2020" name="Biotechnol. Biofuels">
        <title>New insights from the biogas microbiome by comprehensive genome-resolved metagenomics of nearly 1600 species originating from multiple anaerobic digesters.</title>
        <authorList>
            <person name="Campanaro S."/>
            <person name="Treu L."/>
            <person name="Rodriguez-R L.M."/>
            <person name="Kovalovszki A."/>
            <person name="Ziels R.M."/>
            <person name="Maus I."/>
            <person name="Zhu X."/>
            <person name="Kougias P.G."/>
            <person name="Basile A."/>
            <person name="Luo G."/>
            <person name="Schluter A."/>
            <person name="Konstantinidis K.T."/>
            <person name="Angelidaki I."/>
        </authorList>
    </citation>
    <scope>NUCLEOTIDE SEQUENCE</scope>
    <source>
        <strain evidence="10">AS06rmzACSIP_7</strain>
    </source>
</reference>
<dbReference type="AlphaFoldDB" id="A0A971M431"/>
<accession>A0A971M431</accession>
<protein>
    <recommendedName>
        <fullName evidence="2">Negative regulator of flagellin synthesis</fullName>
    </recommendedName>
    <alternativeName>
        <fullName evidence="8">Anti-sigma-28 factor</fullName>
    </alternativeName>
</protein>
<comment type="similarity">
    <text evidence="1">Belongs to the FlgM family.</text>
</comment>
<dbReference type="InterPro" id="IPR035890">
    <property type="entry name" value="Anti-sigma-28_factor_FlgM_sf"/>
</dbReference>
<evidence type="ECO:0000256" key="3">
    <source>
        <dbReference type="ARBA" id="ARBA00022491"/>
    </source>
</evidence>
<name>A0A971M431_9BACT</name>
<reference evidence="10" key="2">
    <citation type="submission" date="2020-01" db="EMBL/GenBank/DDBJ databases">
        <authorList>
            <person name="Campanaro S."/>
        </authorList>
    </citation>
    <scope>NUCLEOTIDE SEQUENCE</scope>
    <source>
        <strain evidence="10">AS06rmzACSIP_7</strain>
    </source>
</reference>
<keyword evidence="10" id="KW-0966">Cell projection</keyword>
<evidence type="ECO:0000256" key="5">
    <source>
        <dbReference type="ARBA" id="ARBA00023015"/>
    </source>
</evidence>
<keyword evidence="3" id="KW-0678">Repressor</keyword>
<dbReference type="Proteomes" id="UP000777265">
    <property type="component" value="Unassembled WGS sequence"/>
</dbReference>
<evidence type="ECO:0000256" key="7">
    <source>
        <dbReference type="ARBA" id="ARBA00024739"/>
    </source>
</evidence>
<keyword evidence="5" id="KW-0805">Transcription regulation</keyword>
<dbReference type="GO" id="GO:0045892">
    <property type="term" value="P:negative regulation of DNA-templated transcription"/>
    <property type="evidence" value="ECO:0007669"/>
    <property type="project" value="InterPro"/>
</dbReference>
<dbReference type="GO" id="GO:0044781">
    <property type="term" value="P:bacterial-type flagellum organization"/>
    <property type="evidence" value="ECO:0007669"/>
    <property type="project" value="UniProtKB-KW"/>
</dbReference>